<dbReference type="CDD" id="cd00161">
    <property type="entry name" value="beta-trefoil_Ricin-like"/>
    <property type="match status" value="1"/>
</dbReference>
<dbReference type="EMBL" id="JALNTZ010000001">
    <property type="protein sequence ID" value="KAJ3666102.1"/>
    <property type="molecule type" value="Genomic_DNA"/>
</dbReference>
<evidence type="ECO:0000313" key="3">
    <source>
        <dbReference type="Proteomes" id="UP001168821"/>
    </source>
</evidence>
<sequence>MAPKSFSMYLLSLIVAINIVAIMATHTHYDPNKVYTIRPLHDKTVALHTRDSSQVQLQIYSHGKAYSLFHIQHSRENGLSFYLVSEPTGEVMDFNRRTKSVIMSSRNGSLRQLWYLTHDNRIVNADTHLALTLRYRHVENGHLKYGTPLIVSQNNGSINQEFKIWEDLPSSTY</sequence>
<reference evidence="2" key="1">
    <citation type="journal article" date="2023" name="G3 (Bethesda)">
        <title>Whole genome assemblies of Zophobas morio and Tenebrio molitor.</title>
        <authorList>
            <person name="Kaur S."/>
            <person name="Stinson S.A."/>
            <person name="diCenzo G.C."/>
        </authorList>
    </citation>
    <scope>NUCLEOTIDE SEQUENCE</scope>
    <source>
        <strain evidence="2">QUZm001</strain>
    </source>
</reference>
<feature type="transmembrane region" description="Helical" evidence="1">
    <location>
        <begin position="6"/>
        <end position="24"/>
    </location>
</feature>
<name>A0AA38J7L2_9CUCU</name>
<keyword evidence="1" id="KW-0812">Transmembrane</keyword>
<keyword evidence="1" id="KW-1133">Transmembrane helix</keyword>
<proteinExistence type="predicted"/>
<organism evidence="2 3">
    <name type="scientific">Zophobas morio</name>
    <dbReference type="NCBI Taxonomy" id="2755281"/>
    <lineage>
        <taxon>Eukaryota</taxon>
        <taxon>Metazoa</taxon>
        <taxon>Ecdysozoa</taxon>
        <taxon>Arthropoda</taxon>
        <taxon>Hexapoda</taxon>
        <taxon>Insecta</taxon>
        <taxon>Pterygota</taxon>
        <taxon>Neoptera</taxon>
        <taxon>Endopterygota</taxon>
        <taxon>Coleoptera</taxon>
        <taxon>Polyphaga</taxon>
        <taxon>Cucujiformia</taxon>
        <taxon>Tenebrionidae</taxon>
        <taxon>Zophobas</taxon>
    </lineage>
</organism>
<dbReference type="AlphaFoldDB" id="A0AA38J7L2"/>
<evidence type="ECO:0000256" key="1">
    <source>
        <dbReference type="SAM" id="Phobius"/>
    </source>
</evidence>
<keyword evidence="1" id="KW-0472">Membrane</keyword>
<dbReference type="SUPFAM" id="SSF50370">
    <property type="entry name" value="Ricin B-like lectins"/>
    <property type="match status" value="1"/>
</dbReference>
<evidence type="ECO:0008006" key="4">
    <source>
        <dbReference type="Google" id="ProtNLM"/>
    </source>
</evidence>
<dbReference type="Proteomes" id="UP001168821">
    <property type="component" value="Unassembled WGS sequence"/>
</dbReference>
<dbReference type="Gene3D" id="2.80.10.50">
    <property type="match status" value="1"/>
</dbReference>
<comment type="caution">
    <text evidence="2">The sequence shown here is derived from an EMBL/GenBank/DDBJ whole genome shotgun (WGS) entry which is preliminary data.</text>
</comment>
<accession>A0AA38J7L2</accession>
<gene>
    <name evidence="2" type="ORF">Zmor_001557</name>
</gene>
<keyword evidence="3" id="KW-1185">Reference proteome</keyword>
<protein>
    <recommendedName>
        <fullName evidence="4">Ricin B lectin domain-containing protein</fullName>
    </recommendedName>
</protein>
<evidence type="ECO:0000313" key="2">
    <source>
        <dbReference type="EMBL" id="KAJ3666102.1"/>
    </source>
</evidence>
<dbReference type="InterPro" id="IPR035992">
    <property type="entry name" value="Ricin_B-like_lectins"/>
</dbReference>